<evidence type="ECO:0000313" key="13">
    <source>
        <dbReference type="Proteomes" id="UP000630936"/>
    </source>
</evidence>
<organism evidence="12 13">
    <name type="scientific">Streptomyces inusitatus</name>
    <dbReference type="NCBI Taxonomy" id="68221"/>
    <lineage>
        <taxon>Bacteria</taxon>
        <taxon>Bacillati</taxon>
        <taxon>Actinomycetota</taxon>
        <taxon>Actinomycetes</taxon>
        <taxon>Kitasatosporales</taxon>
        <taxon>Streptomycetaceae</taxon>
        <taxon>Streptomyces</taxon>
    </lineage>
</organism>
<feature type="domain" description="RNA polymerase sigma factor 70 region 4 type 2" evidence="10">
    <location>
        <begin position="136"/>
        <end position="188"/>
    </location>
</feature>
<dbReference type="GO" id="GO:0006352">
    <property type="term" value="P:DNA-templated transcription initiation"/>
    <property type="evidence" value="ECO:0007669"/>
    <property type="project" value="InterPro"/>
</dbReference>
<reference evidence="12" key="1">
    <citation type="journal article" date="2014" name="Int. J. Syst. Evol. Microbiol.">
        <title>Complete genome sequence of Corynebacterium casei LMG S-19264T (=DSM 44701T), isolated from a smear-ripened cheese.</title>
        <authorList>
            <consortium name="US DOE Joint Genome Institute (JGI-PGF)"/>
            <person name="Walter F."/>
            <person name="Albersmeier A."/>
            <person name="Kalinowski J."/>
            <person name="Ruckert C."/>
        </authorList>
    </citation>
    <scope>NUCLEOTIDE SEQUENCE</scope>
    <source>
        <strain evidence="12">JCM 4988</strain>
    </source>
</reference>
<dbReference type="InterPro" id="IPR007627">
    <property type="entry name" value="RNA_pol_sigma70_r2"/>
</dbReference>
<name>A0A918V020_9ACTN</name>
<evidence type="ECO:0000259" key="10">
    <source>
        <dbReference type="Pfam" id="PF08281"/>
    </source>
</evidence>
<evidence type="ECO:0000259" key="9">
    <source>
        <dbReference type="Pfam" id="PF04542"/>
    </source>
</evidence>
<feature type="domain" description="RNA polymerase sigma-70 region 2" evidence="9">
    <location>
        <begin position="20"/>
        <end position="82"/>
    </location>
</feature>
<dbReference type="NCBIfam" id="NF006089">
    <property type="entry name" value="PRK08241.1"/>
    <property type="match status" value="1"/>
</dbReference>
<dbReference type="PROSITE" id="PS01063">
    <property type="entry name" value="SIGMA70_ECF"/>
    <property type="match status" value="1"/>
</dbReference>
<keyword evidence="3 7" id="KW-0805">Transcription regulation</keyword>
<evidence type="ECO:0000313" key="12">
    <source>
        <dbReference type="EMBL" id="GGZ48744.1"/>
    </source>
</evidence>
<keyword evidence="13" id="KW-1185">Reference proteome</keyword>
<dbReference type="EMBL" id="BMWG01000018">
    <property type="protein sequence ID" value="GGZ48744.1"/>
    <property type="molecule type" value="Genomic_DNA"/>
</dbReference>
<dbReference type="SUPFAM" id="SSF88946">
    <property type="entry name" value="Sigma2 domain of RNA polymerase sigma factors"/>
    <property type="match status" value="1"/>
</dbReference>
<dbReference type="Gene3D" id="1.10.1740.10">
    <property type="match status" value="1"/>
</dbReference>
<evidence type="ECO:0000256" key="7">
    <source>
        <dbReference type="RuleBase" id="RU000716"/>
    </source>
</evidence>
<dbReference type="GO" id="GO:0006950">
    <property type="term" value="P:response to stress"/>
    <property type="evidence" value="ECO:0007669"/>
    <property type="project" value="UniProtKB-ARBA"/>
</dbReference>
<comment type="subunit">
    <text evidence="2">Interacts transiently with the RNA polymerase catalytic core formed by RpoA, RpoB, RpoC and RpoZ (2 alpha, 1 beta, 1 beta' and 1 omega subunit) to form the RNA polymerase holoenzyme that can initiate transcription.</text>
</comment>
<dbReference type="GO" id="GO:0016987">
    <property type="term" value="F:sigma factor activity"/>
    <property type="evidence" value="ECO:0007669"/>
    <property type="project" value="UniProtKB-KW"/>
</dbReference>
<dbReference type="InterPro" id="IPR036388">
    <property type="entry name" value="WH-like_DNA-bd_sf"/>
</dbReference>
<comment type="caution">
    <text evidence="12">The sequence shown here is derived from an EMBL/GenBank/DDBJ whole genome shotgun (WGS) entry which is preliminary data.</text>
</comment>
<keyword evidence="6 7" id="KW-0804">Transcription</keyword>
<reference evidence="12" key="2">
    <citation type="submission" date="2020-09" db="EMBL/GenBank/DDBJ databases">
        <authorList>
            <person name="Sun Q."/>
            <person name="Ohkuma M."/>
        </authorList>
    </citation>
    <scope>NUCLEOTIDE SEQUENCE</scope>
    <source>
        <strain evidence="12">JCM 4988</strain>
    </source>
</reference>
<dbReference type="Pfam" id="PF04542">
    <property type="entry name" value="Sigma70_r2"/>
    <property type="match status" value="1"/>
</dbReference>
<comment type="similarity">
    <text evidence="1 7">Belongs to the sigma-70 factor family. ECF subfamily.</text>
</comment>
<dbReference type="Pfam" id="PF12680">
    <property type="entry name" value="SnoaL_2"/>
    <property type="match status" value="1"/>
</dbReference>
<dbReference type="Pfam" id="PF08281">
    <property type="entry name" value="Sigma70_r4_2"/>
    <property type="match status" value="1"/>
</dbReference>
<dbReference type="Gene3D" id="1.10.10.10">
    <property type="entry name" value="Winged helix-like DNA-binding domain superfamily/Winged helix DNA-binding domain"/>
    <property type="match status" value="1"/>
</dbReference>
<sequence length="327" mass="36474">MAVPTSTVADEFPRVTDPFRSALFAHCYRMLGSVHDAEDLVQETYLRAWRAYDRFEGRSSVRSWLFRIATHACLTALETRGRRPLPRDLGGPDPEPGSPAAAERSDVPWLQPLPDSAAGVGGDPASIVLHRQSTRLAFIAALQHLPPRQRTVLILRDVMGLRASEVAEILDTTSVAVNSVLQRTRAQLDRIAPREEQLAEPDDQDQRQLLDRYVDAFENHDVPGITALFHADATWEMPPFTAWYRGVDTIGRHLATQCPTRAGELRLLPTRANGQPAFATYLRGEDGRHHASAIQVLSLDRGRIGAMTMFFDLRLFPVFGLPETLPE</sequence>
<dbReference type="CDD" id="cd06171">
    <property type="entry name" value="Sigma70_r4"/>
    <property type="match status" value="1"/>
</dbReference>
<proteinExistence type="inferred from homology"/>
<dbReference type="NCBIfam" id="TIGR02960">
    <property type="entry name" value="SigX5"/>
    <property type="match status" value="1"/>
</dbReference>
<evidence type="ECO:0000256" key="1">
    <source>
        <dbReference type="ARBA" id="ARBA00010641"/>
    </source>
</evidence>
<evidence type="ECO:0000256" key="8">
    <source>
        <dbReference type="SAM" id="MobiDB-lite"/>
    </source>
</evidence>
<protein>
    <recommendedName>
        <fullName evidence="7">RNA polymerase sigma factor</fullName>
    </recommendedName>
</protein>
<evidence type="ECO:0000256" key="4">
    <source>
        <dbReference type="ARBA" id="ARBA00023082"/>
    </source>
</evidence>
<gene>
    <name evidence="12" type="ORF">GCM10010387_48890</name>
</gene>
<evidence type="ECO:0000256" key="2">
    <source>
        <dbReference type="ARBA" id="ARBA00011344"/>
    </source>
</evidence>
<feature type="region of interest" description="Disordered" evidence="8">
    <location>
        <begin position="82"/>
        <end position="107"/>
    </location>
</feature>
<dbReference type="InterPro" id="IPR014284">
    <property type="entry name" value="RNA_pol_sigma-70_dom"/>
</dbReference>
<evidence type="ECO:0000256" key="5">
    <source>
        <dbReference type="ARBA" id="ARBA00023125"/>
    </source>
</evidence>
<keyword evidence="5 7" id="KW-0238">DNA-binding</keyword>
<dbReference type="RefSeq" id="WP_190125357.1">
    <property type="nucleotide sequence ID" value="NZ_BMWG01000018.1"/>
</dbReference>
<dbReference type="InterPro" id="IPR013324">
    <property type="entry name" value="RNA_pol_sigma_r3/r4-like"/>
</dbReference>
<accession>A0A918V020</accession>
<dbReference type="GO" id="GO:0003677">
    <property type="term" value="F:DNA binding"/>
    <property type="evidence" value="ECO:0007669"/>
    <property type="project" value="UniProtKB-KW"/>
</dbReference>
<evidence type="ECO:0000256" key="3">
    <source>
        <dbReference type="ARBA" id="ARBA00023015"/>
    </source>
</evidence>
<keyword evidence="4 7" id="KW-0731">Sigma factor</keyword>
<dbReference type="InterPro" id="IPR014305">
    <property type="entry name" value="RNA_pol_sigma-G_actinobac"/>
</dbReference>
<dbReference type="SUPFAM" id="SSF54427">
    <property type="entry name" value="NTF2-like"/>
    <property type="match status" value="1"/>
</dbReference>
<dbReference type="InterPro" id="IPR039425">
    <property type="entry name" value="RNA_pol_sigma-70-like"/>
</dbReference>
<evidence type="ECO:0000256" key="6">
    <source>
        <dbReference type="ARBA" id="ARBA00023163"/>
    </source>
</evidence>
<dbReference type="InterPro" id="IPR037401">
    <property type="entry name" value="SnoaL-like"/>
</dbReference>
<dbReference type="NCBIfam" id="TIGR02937">
    <property type="entry name" value="sigma70-ECF"/>
    <property type="match status" value="1"/>
</dbReference>
<dbReference type="InterPro" id="IPR013249">
    <property type="entry name" value="RNA_pol_sigma70_r4_t2"/>
</dbReference>
<dbReference type="InterPro" id="IPR013325">
    <property type="entry name" value="RNA_pol_sigma_r2"/>
</dbReference>
<dbReference type="PANTHER" id="PTHR43133">
    <property type="entry name" value="RNA POLYMERASE ECF-TYPE SIGMA FACTO"/>
    <property type="match status" value="1"/>
</dbReference>
<dbReference type="InterPro" id="IPR000838">
    <property type="entry name" value="RNA_pol_sigma70_ECF_CS"/>
</dbReference>
<dbReference type="PANTHER" id="PTHR43133:SF65">
    <property type="entry name" value="ECF RNA POLYMERASE SIGMA FACTOR SIGG"/>
    <property type="match status" value="1"/>
</dbReference>
<dbReference type="InterPro" id="IPR032710">
    <property type="entry name" value="NTF2-like_dom_sf"/>
</dbReference>
<dbReference type="Proteomes" id="UP000630936">
    <property type="component" value="Unassembled WGS sequence"/>
</dbReference>
<feature type="domain" description="SnoaL-like" evidence="11">
    <location>
        <begin position="211"/>
        <end position="304"/>
    </location>
</feature>
<evidence type="ECO:0000259" key="11">
    <source>
        <dbReference type="Pfam" id="PF12680"/>
    </source>
</evidence>
<dbReference type="SUPFAM" id="SSF88659">
    <property type="entry name" value="Sigma3 and sigma4 domains of RNA polymerase sigma factors"/>
    <property type="match status" value="1"/>
</dbReference>
<dbReference type="AlphaFoldDB" id="A0A918V020"/>
<dbReference type="Gene3D" id="3.10.450.50">
    <property type="match status" value="1"/>
</dbReference>